<dbReference type="Gene3D" id="1.10.10.10">
    <property type="entry name" value="Winged helix-like DNA-binding domain superfamily/Winged helix DNA-binding domain"/>
    <property type="match status" value="1"/>
</dbReference>
<dbReference type="SUPFAM" id="SSF46689">
    <property type="entry name" value="Homeodomain-like"/>
    <property type="match status" value="1"/>
</dbReference>
<dbReference type="GO" id="GO:0003677">
    <property type="term" value="F:DNA binding"/>
    <property type="evidence" value="ECO:0007669"/>
    <property type="project" value="InterPro"/>
</dbReference>
<evidence type="ECO:0000313" key="3">
    <source>
        <dbReference type="Proteomes" id="UP000011200"/>
    </source>
</evidence>
<dbReference type="GO" id="GO:0004803">
    <property type="term" value="F:transposase activity"/>
    <property type="evidence" value="ECO:0007669"/>
    <property type="project" value="InterPro"/>
</dbReference>
<dbReference type="GO" id="GO:0006313">
    <property type="term" value="P:DNA transposition"/>
    <property type="evidence" value="ECO:0007669"/>
    <property type="project" value="InterPro"/>
</dbReference>
<dbReference type="InterPro" id="IPR002514">
    <property type="entry name" value="Transposase_8"/>
</dbReference>
<reference evidence="3" key="2">
    <citation type="submission" date="2018-03" db="EMBL/GenBank/DDBJ databases">
        <authorList>
            <person name="Derbyshire K."/>
            <person name="Gray T.A."/>
            <person name="Champion M."/>
        </authorList>
    </citation>
    <scope>NUCLEOTIDE SEQUENCE [LARGE SCALE GENOMIC DNA]</scope>
    <source>
        <strain evidence="3">MKD8</strain>
    </source>
</reference>
<feature type="coiled-coil region" evidence="1">
    <location>
        <begin position="66"/>
        <end position="93"/>
    </location>
</feature>
<dbReference type="AlphaFoldDB" id="A0A2U9PH72"/>
<protein>
    <submittedName>
        <fullName evidence="2">IS1137, transposase orfA</fullName>
    </submittedName>
</protein>
<dbReference type="InterPro" id="IPR009057">
    <property type="entry name" value="Homeodomain-like_sf"/>
</dbReference>
<sequence length="106" mass="12050">MAGSRKYPAELRERAVRMVAEVRDQYSSEWAAIESVAAKLGIGTPQTLLSWVRRDQIDSGVRPGVTSDMAEELRRLRAENRELKRANDILKSASTFFAAELDRRNR</sequence>
<dbReference type="InterPro" id="IPR036388">
    <property type="entry name" value="WH-like_DNA-bd_sf"/>
</dbReference>
<gene>
    <name evidence="2" type="ORF">D806_000710</name>
</gene>
<evidence type="ECO:0000313" key="2">
    <source>
        <dbReference type="EMBL" id="AWT51065.1"/>
    </source>
</evidence>
<proteinExistence type="predicted"/>
<keyword evidence="1" id="KW-0175">Coiled coil</keyword>
<name>A0A2U9PH72_MYCSE</name>
<accession>A0A2U9PH72</accession>
<evidence type="ECO:0000256" key="1">
    <source>
        <dbReference type="SAM" id="Coils"/>
    </source>
</evidence>
<organism evidence="2 3">
    <name type="scientific">Mycolicibacterium smegmatis (strain MKD8)</name>
    <name type="common">Mycobacterium smegmatis</name>
    <dbReference type="NCBI Taxonomy" id="1214915"/>
    <lineage>
        <taxon>Bacteria</taxon>
        <taxon>Bacillati</taxon>
        <taxon>Actinomycetota</taxon>
        <taxon>Actinomycetes</taxon>
        <taxon>Mycobacteriales</taxon>
        <taxon>Mycobacteriaceae</taxon>
        <taxon>Mycolicibacterium</taxon>
    </lineage>
</organism>
<dbReference type="Pfam" id="PF01527">
    <property type="entry name" value="HTH_Tnp_1"/>
    <property type="match status" value="1"/>
</dbReference>
<reference evidence="2 3" key="1">
    <citation type="journal article" date="2013" name="Genome Announc.">
        <title>Draft genome sequence of MKD8, a conjugal recipient Mycobacterium smegmatis strain.</title>
        <authorList>
            <person name="Gray T.A."/>
            <person name="Palumbo M.J."/>
            <person name="Derbyshire K.M."/>
        </authorList>
    </citation>
    <scope>NUCLEOTIDE SEQUENCE [LARGE SCALE GENOMIC DNA]</scope>
    <source>
        <strain evidence="2 3">MKD8</strain>
    </source>
</reference>
<dbReference type="EMBL" id="CP027541">
    <property type="protein sequence ID" value="AWT51065.1"/>
    <property type="molecule type" value="Genomic_DNA"/>
</dbReference>
<dbReference type="Proteomes" id="UP000011200">
    <property type="component" value="Chromosome"/>
</dbReference>